<dbReference type="PANTHER" id="PTHR30486">
    <property type="entry name" value="TWITCHING MOTILITY PROTEIN PILT"/>
    <property type="match status" value="1"/>
</dbReference>
<sequence>MTESEKYELQKQTQIDFVNERLSALKEYMEDDDITEIMLNPDGYVWVESYERGMYKTNTYLNEMEGYKIIQVLASYNSKIISEKNPRLSGNLPNSDRFQGAAKGITKGIPIFTIRKRPKKIFTLDDYLAMGSITEFQKNFLTEAILGKKNIVVSGGTGTGKTTFTNALVDYLKQVDRIRNTVERIYIIEEVEEIICDKENVLRVFVTEDVSALELSKDALRHRPDRIIQGELRYGEEAEEILKNWNTGHSGGFTTVHSDGAEETLERLEELLMEVDRNPRQPLIGRSVDVIVNIIRITENGKTVRKVNKIIKVNGFNKKTKEYEIEEVGYEAEGL</sequence>
<dbReference type="EMBL" id="AP019835">
    <property type="protein sequence ID" value="BBM50270.1"/>
    <property type="molecule type" value="Genomic_DNA"/>
</dbReference>
<dbReference type="PANTHER" id="PTHR30486:SF6">
    <property type="entry name" value="TYPE IV PILUS RETRACTATION ATPASE PILT"/>
    <property type="match status" value="1"/>
</dbReference>
<evidence type="ECO:0000259" key="2">
    <source>
        <dbReference type="Pfam" id="PF00437"/>
    </source>
</evidence>
<comment type="similarity">
    <text evidence="1">Belongs to the GSP E family.</text>
</comment>
<evidence type="ECO:0000256" key="1">
    <source>
        <dbReference type="ARBA" id="ARBA00006611"/>
    </source>
</evidence>
<gene>
    <name evidence="3" type="ORF">JMUB3934_1568</name>
</gene>
<dbReference type="AlphaFoldDB" id="A0A510KF09"/>
<dbReference type="SUPFAM" id="SSF52540">
    <property type="entry name" value="P-loop containing nucleoside triphosphate hydrolases"/>
    <property type="match status" value="1"/>
</dbReference>
<organism evidence="3 4">
    <name type="scientific">Leptotrichia wadei</name>
    <dbReference type="NCBI Taxonomy" id="157687"/>
    <lineage>
        <taxon>Bacteria</taxon>
        <taxon>Fusobacteriati</taxon>
        <taxon>Fusobacteriota</taxon>
        <taxon>Fusobacteriia</taxon>
        <taxon>Fusobacteriales</taxon>
        <taxon>Leptotrichiaceae</taxon>
        <taxon>Leptotrichia</taxon>
    </lineage>
</organism>
<dbReference type="InterPro" id="IPR001482">
    <property type="entry name" value="T2SS/T4SS_dom"/>
</dbReference>
<reference evidence="3 4" key="1">
    <citation type="submission" date="2019-07" db="EMBL/GenBank/DDBJ databases">
        <title>Complete Genome Sequence of Leptotrichia wadei Strain JMUB3934.</title>
        <authorList>
            <person name="Watanabe S."/>
            <person name="Cui L."/>
        </authorList>
    </citation>
    <scope>NUCLEOTIDE SEQUENCE [LARGE SCALE GENOMIC DNA]</scope>
    <source>
        <strain evidence="3 4">JMUB3934</strain>
    </source>
</reference>
<evidence type="ECO:0000313" key="4">
    <source>
        <dbReference type="Proteomes" id="UP000321501"/>
    </source>
</evidence>
<dbReference type="InterPro" id="IPR027417">
    <property type="entry name" value="P-loop_NTPase"/>
</dbReference>
<dbReference type="RefSeq" id="WP_146964589.1">
    <property type="nucleotide sequence ID" value="NZ_AP019835.1"/>
</dbReference>
<protein>
    <submittedName>
        <fullName evidence="3">Type II secretion system protein E</fullName>
    </submittedName>
</protein>
<dbReference type="Gene3D" id="3.40.50.300">
    <property type="entry name" value="P-loop containing nucleotide triphosphate hydrolases"/>
    <property type="match status" value="1"/>
</dbReference>
<evidence type="ECO:0000313" key="3">
    <source>
        <dbReference type="EMBL" id="BBM50270.1"/>
    </source>
</evidence>
<name>A0A510KF09_9FUSO</name>
<dbReference type="Pfam" id="PF00437">
    <property type="entry name" value="T2SSE"/>
    <property type="match status" value="1"/>
</dbReference>
<proteinExistence type="inferred from homology"/>
<dbReference type="GO" id="GO:0016887">
    <property type="term" value="F:ATP hydrolysis activity"/>
    <property type="evidence" value="ECO:0007669"/>
    <property type="project" value="InterPro"/>
</dbReference>
<dbReference type="Proteomes" id="UP000321501">
    <property type="component" value="Chromosome"/>
</dbReference>
<feature type="domain" description="Bacterial type II secretion system protein E" evidence="2">
    <location>
        <begin position="112"/>
        <end position="302"/>
    </location>
</feature>
<accession>A0A510KF09</accession>
<dbReference type="InterPro" id="IPR050921">
    <property type="entry name" value="T4SS_GSP_E_ATPase"/>
</dbReference>
<dbReference type="Gene3D" id="3.30.450.90">
    <property type="match status" value="1"/>
</dbReference>